<protein>
    <recommendedName>
        <fullName evidence="3">Cytokinin riboside 5'-monophosphate phosphoribohydrolase</fullName>
        <ecNumber evidence="3">3.2.2.n1</ecNumber>
    </recommendedName>
</protein>
<comment type="caution">
    <text evidence="4">The sequence shown here is derived from an EMBL/GenBank/DDBJ whole genome shotgun (WGS) entry which is preliminary data.</text>
</comment>
<dbReference type="RefSeq" id="WP_135766936.1">
    <property type="nucleotide sequence ID" value="NZ_RQET01000004.1"/>
</dbReference>
<name>A0A4R9GFV0_9LEPT</name>
<evidence type="ECO:0000256" key="1">
    <source>
        <dbReference type="ARBA" id="ARBA00000274"/>
    </source>
</evidence>
<dbReference type="SUPFAM" id="SSF102405">
    <property type="entry name" value="MCP/YpsA-like"/>
    <property type="match status" value="1"/>
</dbReference>
<dbReference type="InterPro" id="IPR005269">
    <property type="entry name" value="LOG"/>
</dbReference>
<reference evidence="4" key="1">
    <citation type="journal article" date="2019" name="PLoS Negl. Trop. Dis.">
        <title>Revisiting the worldwide diversity of Leptospira species in the environment.</title>
        <authorList>
            <person name="Vincent A.T."/>
            <person name="Schiettekatte O."/>
            <person name="Bourhy P."/>
            <person name="Veyrier F.J."/>
            <person name="Picardeau M."/>
        </authorList>
    </citation>
    <scope>NUCLEOTIDE SEQUENCE [LARGE SCALE GENOMIC DNA]</scope>
    <source>
        <strain evidence="4">SSW15</strain>
    </source>
</reference>
<gene>
    <name evidence="4" type="ORF">EHO60_04300</name>
</gene>
<dbReference type="InterPro" id="IPR031100">
    <property type="entry name" value="LOG_fam"/>
</dbReference>
<comment type="similarity">
    <text evidence="2 3">Belongs to the LOG family.</text>
</comment>
<evidence type="ECO:0000256" key="3">
    <source>
        <dbReference type="RuleBase" id="RU363015"/>
    </source>
</evidence>
<dbReference type="PANTHER" id="PTHR31223:SF70">
    <property type="entry name" value="LOG FAMILY PROTEIN YJL055W"/>
    <property type="match status" value="1"/>
</dbReference>
<organism evidence="4 5">
    <name type="scientific">Leptospira fletcheri</name>
    <dbReference type="NCBI Taxonomy" id="2484981"/>
    <lineage>
        <taxon>Bacteria</taxon>
        <taxon>Pseudomonadati</taxon>
        <taxon>Spirochaetota</taxon>
        <taxon>Spirochaetia</taxon>
        <taxon>Leptospirales</taxon>
        <taxon>Leptospiraceae</taxon>
        <taxon>Leptospira</taxon>
    </lineage>
</organism>
<dbReference type="GO" id="GO:0008714">
    <property type="term" value="F:AMP nucleosidase activity"/>
    <property type="evidence" value="ECO:0007669"/>
    <property type="project" value="UniProtKB-EC"/>
</dbReference>
<keyword evidence="3" id="KW-0378">Hydrolase</keyword>
<sequence>MRPAICVFCGSRPGTDPKYQQAARFIGHSIAAQGIDLVYGGATSGLMGTVADAVMEKGGRVTGVLPEFLSGKEIAHKNITELILVPTMHERKLLMYEKSLAFIALPGGIGTLEELVEVSSWNQLGVFSKPLGLLDVNGFFQPLLNQLNHMVGEGFLDSQTRDGIEIHPDPDLLLERILKRIRLI</sequence>
<evidence type="ECO:0000256" key="2">
    <source>
        <dbReference type="ARBA" id="ARBA00006763"/>
    </source>
</evidence>
<dbReference type="PANTHER" id="PTHR31223">
    <property type="entry name" value="LOG FAMILY PROTEIN YJL055W"/>
    <property type="match status" value="1"/>
</dbReference>
<dbReference type="Pfam" id="PF03641">
    <property type="entry name" value="Lysine_decarbox"/>
    <property type="match status" value="1"/>
</dbReference>
<accession>A0A4R9GFV0</accession>
<dbReference type="GO" id="GO:0009691">
    <property type="term" value="P:cytokinin biosynthetic process"/>
    <property type="evidence" value="ECO:0007669"/>
    <property type="project" value="UniProtKB-UniRule"/>
</dbReference>
<keyword evidence="5" id="KW-1185">Reference proteome</keyword>
<dbReference type="Proteomes" id="UP000298458">
    <property type="component" value="Unassembled WGS sequence"/>
</dbReference>
<keyword evidence="3" id="KW-0203">Cytokinin biosynthesis</keyword>
<dbReference type="OrthoDB" id="9801098at2"/>
<dbReference type="EMBL" id="RQET01000004">
    <property type="protein sequence ID" value="TGK11530.1"/>
    <property type="molecule type" value="Genomic_DNA"/>
</dbReference>
<proteinExistence type="inferred from homology"/>
<dbReference type="GO" id="GO:0005829">
    <property type="term" value="C:cytosol"/>
    <property type="evidence" value="ECO:0007669"/>
    <property type="project" value="TreeGrafter"/>
</dbReference>
<dbReference type="EC" id="3.2.2.n1" evidence="3"/>
<dbReference type="Gene3D" id="3.40.50.450">
    <property type="match status" value="1"/>
</dbReference>
<evidence type="ECO:0000313" key="4">
    <source>
        <dbReference type="EMBL" id="TGK11530.1"/>
    </source>
</evidence>
<dbReference type="AlphaFoldDB" id="A0A4R9GFV0"/>
<evidence type="ECO:0000313" key="5">
    <source>
        <dbReference type="Proteomes" id="UP000298458"/>
    </source>
</evidence>
<dbReference type="NCBIfam" id="TIGR00730">
    <property type="entry name" value="Rossman fold protein, TIGR00730 family"/>
    <property type="match status" value="1"/>
</dbReference>
<comment type="catalytic activity">
    <reaction evidence="1">
        <text>AMP + H2O = D-ribose 5-phosphate + adenine</text>
        <dbReference type="Rhea" id="RHEA:20129"/>
        <dbReference type="ChEBI" id="CHEBI:15377"/>
        <dbReference type="ChEBI" id="CHEBI:16708"/>
        <dbReference type="ChEBI" id="CHEBI:78346"/>
        <dbReference type="ChEBI" id="CHEBI:456215"/>
        <dbReference type="EC" id="3.2.2.4"/>
    </reaction>
</comment>